<evidence type="ECO:0000256" key="3">
    <source>
        <dbReference type="ARBA" id="ARBA00022989"/>
    </source>
</evidence>
<evidence type="ECO:0000313" key="6">
    <source>
        <dbReference type="EMBL" id="BCM23908.1"/>
    </source>
</evidence>
<evidence type="ECO:0000256" key="5">
    <source>
        <dbReference type="SAM" id="Phobius"/>
    </source>
</evidence>
<keyword evidence="4 5" id="KW-0472">Membrane</keyword>
<dbReference type="RefSeq" id="WP_221764482.1">
    <property type="nucleotide sequence ID" value="NZ_AP024110.1"/>
</dbReference>
<proteinExistence type="predicted"/>
<evidence type="ECO:0000256" key="1">
    <source>
        <dbReference type="ARBA" id="ARBA00004141"/>
    </source>
</evidence>
<feature type="transmembrane region" description="Helical" evidence="5">
    <location>
        <begin position="60"/>
        <end position="77"/>
    </location>
</feature>
<dbReference type="EMBL" id="AP024110">
    <property type="protein sequence ID" value="BCM23908.1"/>
    <property type="molecule type" value="Genomic_DNA"/>
</dbReference>
<feature type="transmembrane region" description="Helical" evidence="5">
    <location>
        <begin position="20"/>
        <end position="40"/>
    </location>
</feature>
<dbReference type="AlphaFoldDB" id="A0A8D5JZP2"/>
<dbReference type="Pfam" id="PF09685">
    <property type="entry name" value="MamF_MmsF"/>
    <property type="match status" value="1"/>
</dbReference>
<comment type="subcellular location">
    <subcellularLocation>
        <location evidence="1">Membrane</location>
        <topology evidence="1">Multi-pass membrane protein</topology>
    </subcellularLocation>
</comment>
<protein>
    <submittedName>
        <fullName evidence="6">Membrane protein</fullName>
    </submittedName>
</protein>
<keyword evidence="3 5" id="KW-1133">Transmembrane helix</keyword>
<accession>A0A8D5JZP2</accession>
<organism evidence="6 7">
    <name type="scientific">Methyloradius palustris</name>
    <dbReference type="NCBI Taxonomy" id="2778876"/>
    <lineage>
        <taxon>Bacteria</taxon>
        <taxon>Pseudomonadati</taxon>
        <taxon>Pseudomonadota</taxon>
        <taxon>Betaproteobacteria</taxon>
        <taxon>Nitrosomonadales</taxon>
        <taxon>Methylophilaceae</taxon>
        <taxon>Methyloradius</taxon>
    </lineage>
</organism>
<name>A0A8D5JZP2_9PROT</name>
<evidence type="ECO:0000256" key="4">
    <source>
        <dbReference type="ARBA" id="ARBA00023136"/>
    </source>
</evidence>
<reference evidence="6" key="1">
    <citation type="journal article" date="2021" name="Arch. Microbiol.">
        <title>Methyloradius palustris gen. nov., sp. nov., a methanol-oxidizing bacterium isolated from snow.</title>
        <authorList>
            <person name="Miyadera T."/>
            <person name="Kojima H."/>
            <person name="Fukui M."/>
        </authorList>
    </citation>
    <scope>NUCLEOTIDE SEQUENCE</scope>
    <source>
        <strain evidence="6">Zm11</strain>
    </source>
</reference>
<gene>
    <name evidence="6" type="ORF">ZMTM_01670</name>
</gene>
<keyword evidence="2 5" id="KW-0812">Transmembrane</keyword>
<dbReference type="InterPro" id="IPR019109">
    <property type="entry name" value="MamF_MmsF"/>
</dbReference>
<dbReference type="KEGG" id="mpau:ZMTM_01670"/>
<sequence length="116" mass="12700">MTDIDQSVASPTPDEKNLAVLAHIGGALFSFVPSLIIWLLKKDDSAYISVASREALNFQITLLIAYAISWVLMFILVGFLVAGILWIANIVLCILAAVAASKGEQYQYPFTLRLIN</sequence>
<dbReference type="Proteomes" id="UP000826722">
    <property type="component" value="Chromosome"/>
</dbReference>
<keyword evidence="7" id="KW-1185">Reference proteome</keyword>
<evidence type="ECO:0000313" key="7">
    <source>
        <dbReference type="Proteomes" id="UP000826722"/>
    </source>
</evidence>
<feature type="transmembrane region" description="Helical" evidence="5">
    <location>
        <begin position="83"/>
        <end position="100"/>
    </location>
</feature>
<evidence type="ECO:0000256" key="2">
    <source>
        <dbReference type="ARBA" id="ARBA00022692"/>
    </source>
</evidence>